<protein>
    <recommendedName>
        <fullName evidence="14">Protein SERAC1</fullName>
    </recommendedName>
    <alternativeName>
        <fullName evidence="15">Serine active site-containing protein 1</fullName>
    </alternativeName>
</protein>
<evidence type="ECO:0000256" key="14">
    <source>
        <dbReference type="ARBA" id="ARBA00040991"/>
    </source>
</evidence>
<dbReference type="SUPFAM" id="SSF48371">
    <property type="entry name" value="ARM repeat"/>
    <property type="match status" value="2"/>
</dbReference>
<dbReference type="InterPro" id="IPR027417">
    <property type="entry name" value="P-loop_NTPase"/>
</dbReference>
<keyword evidence="11" id="KW-0594">Phospholipid biosynthesis</keyword>
<dbReference type="InterPro" id="IPR011989">
    <property type="entry name" value="ARM-like"/>
</dbReference>
<evidence type="ECO:0000256" key="6">
    <source>
        <dbReference type="ARBA" id="ARBA00022824"/>
    </source>
</evidence>
<evidence type="ECO:0000256" key="16">
    <source>
        <dbReference type="SAM" id="Phobius"/>
    </source>
</evidence>
<dbReference type="InterPro" id="IPR016024">
    <property type="entry name" value="ARM-type_fold"/>
</dbReference>
<dbReference type="SUPFAM" id="SSF53474">
    <property type="entry name" value="alpha/beta-Hydrolases"/>
    <property type="match status" value="1"/>
</dbReference>
<dbReference type="Proteomes" id="UP000319160">
    <property type="component" value="Unassembled WGS sequence"/>
</dbReference>
<accession>A0A553HJN5</accession>
<evidence type="ECO:0000256" key="3">
    <source>
        <dbReference type="ARBA" id="ARBA00004240"/>
    </source>
</evidence>
<organism evidence="18 19">
    <name type="scientific">Xylaria flabelliformis</name>
    <dbReference type="NCBI Taxonomy" id="2512241"/>
    <lineage>
        <taxon>Eukaryota</taxon>
        <taxon>Fungi</taxon>
        <taxon>Dikarya</taxon>
        <taxon>Ascomycota</taxon>
        <taxon>Pezizomycotina</taxon>
        <taxon>Sordariomycetes</taxon>
        <taxon>Xylariomycetidae</taxon>
        <taxon>Xylariales</taxon>
        <taxon>Xylariaceae</taxon>
        <taxon>Xylaria</taxon>
    </lineage>
</organism>
<dbReference type="InterPro" id="IPR052374">
    <property type="entry name" value="SERAC1"/>
</dbReference>
<evidence type="ECO:0000256" key="15">
    <source>
        <dbReference type="ARBA" id="ARBA00041701"/>
    </source>
</evidence>
<keyword evidence="12" id="KW-1208">Phospholipid metabolism</keyword>
<dbReference type="InterPro" id="IPR055496">
    <property type="entry name" value="DUF7068"/>
</dbReference>
<keyword evidence="4" id="KW-0444">Lipid biosynthesis</keyword>
<evidence type="ECO:0000256" key="4">
    <source>
        <dbReference type="ARBA" id="ARBA00022516"/>
    </source>
</evidence>
<reference evidence="19" key="1">
    <citation type="submission" date="2019-06" db="EMBL/GenBank/DDBJ databases">
        <title>Draft genome sequence of the griseofulvin-producing fungus Xylaria cubensis strain G536.</title>
        <authorList>
            <person name="Mead M.E."/>
            <person name="Raja H.A."/>
            <person name="Steenwyk J.L."/>
            <person name="Knowles S.L."/>
            <person name="Oberlies N.H."/>
            <person name="Rokas A."/>
        </authorList>
    </citation>
    <scope>NUCLEOTIDE SEQUENCE [LARGE SCALE GENOMIC DNA]</scope>
    <source>
        <strain evidence="19">G536</strain>
    </source>
</reference>
<evidence type="ECO:0000256" key="13">
    <source>
        <dbReference type="ARBA" id="ARBA00038024"/>
    </source>
</evidence>
<dbReference type="GO" id="GO:0005783">
    <property type="term" value="C:endoplasmic reticulum"/>
    <property type="evidence" value="ECO:0007669"/>
    <property type="project" value="UniProtKB-SubCell"/>
</dbReference>
<keyword evidence="7 16" id="KW-1133">Transmembrane helix</keyword>
<evidence type="ECO:0000256" key="7">
    <source>
        <dbReference type="ARBA" id="ARBA00022989"/>
    </source>
</evidence>
<comment type="caution">
    <text evidence="18">The sequence shown here is derived from an EMBL/GenBank/DDBJ whole genome shotgun (WGS) entry which is preliminary data.</text>
</comment>
<keyword evidence="5 16" id="KW-0812">Transmembrane</keyword>
<evidence type="ECO:0000256" key="10">
    <source>
        <dbReference type="ARBA" id="ARBA00023136"/>
    </source>
</evidence>
<evidence type="ECO:0000256" key="12">
    <source>
        <dbReference type="ARBA" id="ARBA00023264"/>
    </source>
</evidence>
<evidence type="ECO:0000313" key="19">
    <source>
        <dbReference type="Proteomes" id="UP000319160"/>
    </source>
</evidence>
<dbReference type="STRING" id="2512241.A0A553HJN5"/>
<dbReference type="GO" id="GO:0008654">
    <property type="term" value="P:phospholipid biosynthetic process"/>
    <property type="evidence" value="ECO:0007669"/>
    <property type="project" value="UniProtKB-KW"/>
</dbReference>
<evidence type="ECO:0000256" key="9">
    <source>
        <dbReference type="ARBA" id="ARBA00023128"/>
    </source>
</evidence>
<keyword evidence="8" id="KW-0443">Lipid metabolism</keyword>
<dbReference type="Gene3D" id="3.40.50.300">
    <property type="entry name" value="P-loop containing nucleotide triphosphate hydrolases"/>
    <property type="match status" value="1"/>
</dbReference>
<evidence type="ECO:0000259" key="17">
    <source>
        <dbReference type="PROSITE" id="PS50837"/>
    </source>
</evidence>
<dbReference type="InterPro" id="IPR029058">
    <property type="entry name" value="AB_hydrolase_fold"/>
</dbReference>
<sequence>MREEWMKVRTVKGNFGSGNLRHKAPHWLTMLLQYLRKHLRGTLGHPPLLVELKLYEDLGSAMDMTYLAIACTIALGLAYLGYKSFSFLHHKIRQSDKNRYEGEITTVADPRGARFEIVAVHGLAANPNFTWGNDPKGKKKTVDLLKVLLRDDFQAARILSFTHNSDWLVGAPAQSAPVIGQKLLDQLTKERQSRPKLPIIFIGHSFGGIIIKQALSASKPEQDVSKNTRGIIFLGTPHQGTSVSNWGTLLTFLTSFLGSDNTLLLYLKKHNSDLSNLEAWFKKWVEQRPRKVKVECFYEMRPTFIFGLSIGFVSLSITKVDHLSNSSKVVNRDSATGRVADEAQQMNTNHTGMTKFRGPEDKQYRLLKATINKLIPSDQEYEYICKNIYTVDKLRIERLSKQPLAIDQCYINLAMLFKEDAQFQKNPSEDTAYQFTSSRSRRLNIETPAKERQVELPTLFDSRETLDGIRKDPRRILIRGNAGIGKTTLCKKIVHDFTHGSIWKKFFDRILWVRLRDLKELKYNGDLYDMFCHIYFWGRNGAIYADPLSEFMKDKQYRSRSLFVLDGLDEVVHLFSKSELLMDLLKMPSIIIATRPHIVIPPSVPGIDLELETIGFYPDQVRCYVEKVTDNTAEAQLIRSFLQKHWLLQSLVRIPIQLDALCLIWGQDFERDPIPETMTGVYKAICHQLWRKDIDQLGIIEAHQASEIDSTDVRHYAKPEMEFLELLAFSGLHDNIFEFDAKYRTYISDQVERRGKCVVPFGELPGKLSFLRTSDTLKIAAKQSYHFLHLTFQEFFAAQYFVKQWEAGEDLKYMDIDSRKGKSLNITPESFLQKNKYNTRYEIVWRFTAGLLHGQALANFFHEIEHKSPDYLGPVHQRLVMHCLSEVNALKDLRIRSDLDTRLLRWLLFECDLTDRPLLVRENEFPDTVLRKALRVGSDSQKIGILGSLRGSTKYLSKAIVTDLGRLLKGAKDKEVKYHAFQALEIQSNLPDETLNYLLSQLKKPQRETSLILEKDIAYLIGTQRILPTEVIATLVGSFRGNDRRFQILATETLGYRWDLGDENVTSLLASLEEIQWSDAGNPDERDVRGCISRALRNTSSFPEKAIEILERLLESTNSFALAEAVSIMERVPKLSEKATVALIRIFETGSHFTPYGAVDALKVHKNLTEKAVKALIRLLQTAPWHKRHDAATILACQSNLSPETKTALKVLTEDSNAVMQYIAALALKEESSLSKQTVEALLREFERSDQDHLHYAIDALSKQSNTSEQIITGLVALLKSADVKTSRKATEILKTQIYLSESMGETLVELLEDKNSNLRDHAAEILKNKWSLPKKTIKTLLSLLNNKYSDIRLAAAQFLGNQSSLSQKTIETLLSLLNNNNSDIRLAAAEVLGKQSLLSESDMDLVRKLCNSSTSRQDIIVGALGRKSNLSKEAIAVLTQLLEGKDAGYQEAAALALTGQSNLPEETIGVLMTLFERGGPNVQYKVSQVLNSQTMLSDKHSATVVSLLTNSNGVNIYPCSIILSKRSGWSDNIALKLAELLVDTDDSVRSAAAEVLGRQSKLSRKVATHCVELLQHADNEVRNRVARIISDESILVRKIIEALELSSESKASAGDTTSSAKTSQTMKALYGAFLYCSFEQQYWLQVNKDSTLTINHPNGSWTIHLSDPLSELQEWRRFWGFHDYKIPLTLEEPEPILEEV</sequence>
<dbReference type="Gene3D" id="1.25.10.10">
    <property type="entry name" value="Leucine-rich Repeat Variant"/>
    <property type="match status" value="3"/>
</dbReference>
<keyword evidence="9" id="KW-0496">Mitochondrion</keyword>
<name>A0A553HJN5_9PEZI</name>
<dbReference type="SUPFAM" id="SSF52540">
    <property type="entry name" value="P-loop containing nucleoside triphosphate hydrolases"/>
    <property type="match status" value="1"/>
</dbReference>
<dbReference type="EMBL" id="VFLP01000097">
    <property type="protein sequence ID" value="TRX88171.1"/>
    <property type="molecule type" value="Genomic_DNA"/>
</dbReference>
<dbReference type="OrthoDB" id="427518at2759"/>
<evidence type="ECO:0000256" key="1">
    <source>
        <dbReference type="ARBA" id="ARBA00004167"/>
    </source>
</evidence>
<dbReference type="PROSITE" id="PS50837">
    <property type="entry name" value="NACHT"/>
    <property type="match status" value="1"/>
</dbReference>
<dbReference type="PANTHER" id="PTHR48182">
    <property type="entry name" value="PROTEIN SERAC1"/>
    <property type="match status" value="1"/>
</dbReference>
<proteinExistence type="inferred from homology"/>
<dbReference type="GO" id="GO:0016020">
    <property type="term" value="C:membrane"/>
    <property type="evidence" value="ECO:0007669"/>
    <property type="project" value="UniProtKB-SubCell"/>
</dbReference>
<comment type="similarity">
    <text evidence="13">Belongs to the SERAC1 family.</text>
</comment>
<gene>
    <name evidence="18" type="ORF">FHL15_010920</name>
</gene>
<evidence type="ECO:0000313" key="18">
    <source>
        <dbReference type="EMBL" id="TRX88171.1"/>
    </source>
</evidence>
<dbReference type="Gene3D" id="3.40.50.1820">
    <property type="entry name" value="alpha/beta hydrolase"/>
    <property type="match status" value="1"/>
</dbReference>
<keyword evidence="10 16" id="KW-0472">Membrane</keyword>
<keyword evidence="19" id="KW-1185">Reference proteome</keyword>
<dbReference type="PANTHER" id="PTHR48182:SF2">
    <property type="entry name" value="PROTEIN SERAC1"/>
    <property type="match status" value="1"/>
</dbReference>
<dbReference type="Pfam" id="PF23238">
    <property type="entry name" value="DUF7068"/>
    <property type="match status" value="1"/>
</dbReference>
<evidence type="ECO:0000256" key="2">
    <source>
        <dbReference type="ARBA" id="ARBA00004173"/>
    </source>
</evidence>
<feature type="domain" description="NACHT" evidence="17">
    <location>
        <begin position="474"/>
        <end position="586"/>
    </location>
</feature>
<feature type="transmembrane region" description="Helical" evidence="16">
    <location>
        <begin position="64"/>
        <end position="82"/>
    </location>
</feature>
<dbReference type="Pfam" id="PF05729">
    <property type="entry name" value="NACHT"/>
    <property type="match status" value="1"/>
</dbReference>
<evidence type="ECO:0000256" key="5">
    <source>
        <dbReference type="ARBA" id="ARBA00022692"/>
    </source>
</evidence>
<keyword evidence="6" id="KW-0256">Endoplasmic reticulum</keyword>
<dbReference type="GO" id="GO:0005739">
    <property type="term" value="C:mitochondrion"/>
    <property type="evidence" value="ECO:0007669"/>
    <property type="project" value="UniProtKB-SubCell"/>
</dbReference>
<comment type="subcellular location">
    <subcellularLocation>
        <location evidence="3">Endoplasmic reticulum</location>
    </subcellularLocation>
    <subcellularLocation>
        <location evidence="1">Membrane</location>
        <topology evidence="1">Single-pass membrane protein</topology>
    </subcellularLocation>
    <subcellularLocation>
        <location evidence="2">Mitochondrion</location>
    </subcellularLocation>
</comment>
<evidence type="ECO:0000256" key="8">
    <source>
        <dbReference type="ARBA" id="ARBA00023098"/>
    </source>
</evidence>
<dbReference type="Pfam" id="PF13646">
    <property type="entry name" value="HEAT_2"/>
    <property type="match status" value="1"/>
</dbReference>
<dbReference type="InterPro" id="IPR007111">
    <property type="entry name" value="NACHT_NTPase"/>
</dbReference>
<evidence type="ECO:0000256" key="11">
    <source>
        <dbReference type="ARBA" id="ARBA00023209"/>
    </source>
</evidence>